<dbReference type="Proteomes" id="UP001162972">
    <property type="component" value="Chromosome 7"/>
</dbReference>
<dbReference type="AlphaFoldDB" id="A0AAD6K9J0"/>
<protein>
    <submittedName>
        <fullName evidence="2">Uncharacterized protein</fullName>
    </submittedName>
</protein>
<organism evidence="2 3">
    <name type="scientific">Salix udensis</name>
    <dbReference type="NCBI Taxonomy" id="889485"/>
    <lineage>
        <taxon>Eukaryota</taxon>
        <taxon>Viridiplantae</taxon>
        <taxon>Streptophyta</taxon>
        <taxon>Embryophyta</taxon>
        <taxon>Tracheophyta</taxon>
        <taxon>Spermatophyta</taxon>
        <taxon>Magnoliopsida</taxon>
        <taxon>eudicotyledons</taxon>
        <taxon>Gunneridae</taxon>
        <taxon>Pentapetalae</taxon>
        <taxon>rosids</taxon>
        <taxon>fabids</taxon>
        <taxon>Malpighiales</taxon>
        <taxon>Salicaceae</taxon>
        <taxon>Saliceae</taxon>
        <taxon>Salix</taxon>
    </lineage>
</organism>
<evidence type="ECO:0000256" key="1">
    <source>
        <dbReference type="SAM" id="MobiDB-lite"/>
    </source>
</evidence>
<gene>
    <name evidence="2" type="ORF">OIU84_029536</name>
</gene>
<reference evidence="2 3" key="1">
    <citation type="journal article" date="2023" name="Int. J. Mol. Sci.">
        <title>De Novo Assembly and Annotation of 11 Diverse Shrub Willow (Salix) Genomes Reveals Novel Gene Organization in Sex-Linked Regions.</title>
        <authorList>
            <person name="Hyden B."/>
            <person name="Feng K."/>
            <person name="Yates T.B."/>
            <person name="Jawdy S."/>
            <person name="Cereghino C."/>
            <person name="Smart L.B."/>
            <person name="Muchero W."/>
        </authorList>
    </citation>
    <scope>NUCLEOTIDE SEQUENCE [LARGE SCALE GENOMIC DNA]</scope>
    <source>
        <tissue evidence="2">Shoot tip</tissue>
    </source>
</reference>
<name>A0AAD6K9J0_9ROSI</name>
<keyword evidence="3" id="KW-1185">Reference proteome</keyword>
<feature type="region of interest" description="Disordered" evidence="1">
    <location>
        <begin position="25"/>
        <end position="67"/>
    </location>
</feature>
<dbReference type="EMBL" id="JAPFFJ010000009">
    <property type="protein sequence ID" value="KAJ6419446.1"/>
    <property type="molecule type" value="Genomic_DNA"/>
</dbReference>
<proteinExistence type="predicted"/>
<comment type="caution">
    <text evidence="2">The sequence shown here is derived from an EMBL/GenBank/DDBJ whole genome shotgun (WGS) entry which is preliminary data.</text>
</comment>
<evidence type="ECO:0000313" key="3">
    <source>
        <dbReference type="Proteomes" id="UP001162972"/>
    </source>
</evidence>
<evidence type="ECO:0000313" key="2">
    <source>
        <dbReference type="EMBL" id="KAJ6419446.1"/>
    </source>
</evidence>
<accession>A0AAD6K9J0</accession>
<sequence length="96" mass="10599">MDQIPGPLRNSLSYLERAQQKDFHKQWPIGHLSQSRHPSANPFPADGISSERSYSGDPPEIMESQGLRSSGLPRLALALQRPLVLPSGRLLQAPAF</sequence>